<organism evidence="1 2">
    <name type="scientific">Pongo abelii</name>
    <name type="common">Sumatran orangutan</name>
    <name type="synonym">Pongo pygmaeus abelii</name>
    <dbReference type="NCBI Taxonomy" id="9601"/>
    <lineage>
        <taxon>Eukaryota</taxon>
        <taxon>Metazoa</taxon>
        <taxon>Chordata</taxon>
        <taxon>Craniata</taxon>
        <taxon>Vertebrata</taxon>
        <taxon>Euteleostomi</taxon>
        <taxon>Mammalia</taxon>
        <taxon>Eutheria</taxon>
        <taxon>Euarchontoglires</taxon>
        <taxon>Primates</taxon>
        <taxon>Haplorrhini</taxon>
        <taxon>Catarrhini</taxon>
        <taxon>Hominidae</taxon>
        <taxon>Pongo</taxon>
    </lineage>
</organism>
<proteinExistence type="predicted"/>
<dbReference type="PRINTS" id="PR02045">
    <property type="entry name" value="F138DOMAIN"/>
</dbReference>
<reference evidence="1" key="3">
    <citation type="submission" date="2025-09" db="UniProtKB">
        <authorList>
            <consortium name="Ensembl"/>
        </authorList>
    </citation>
    <scope>IDENTIFICATION</scope>
</reference>
<dbReference type="PANTHER" id="PTHR46254">
    <property type="entry name" value="PROTEIN GVQW1-RELATED"/>
    <property type="match status" value="1"/>
</dbReference>
<evidence type="ECO:0000313" key="2">
    <source>
        <dbReference type="Proteomes" id="UP000001595"/>
    </source>
</evidence>
<dbReference type="Proteomes" id="UP000001595">
    <property type="component" value="Chromosome 7"/>
</dbReference>
<dbReference type="Ensembl" id="ENSPPYT00000051756.1">
    <property type="protein sequence ID" value="ENSPPYP00000041658.1"/>
    <property type="gene ID" value="ENSPPYG00000036039.1"/>
</dbReference>
<evidence type="ECO:0000313" key="1">
    <source>
        <dbReference type="Ensembl" id="ENSPPYP00000041658.1"/>
    </source>
</evidence>
<dbReference type="AlphaFoldDB" id="A0A8I5UVM5"/>
<keyword evidence="2" id="KW-1185">Reference proteome</keyword>
<protein>
    <submittedName>
        <fullName evidence="1">Uncharacterized protein</fullName>
    </submittedName>
</protein>
<accession>A0A8I5UVM5</accession>
<name>A0A8I5UVM5_PONAB</name>
<reference evidence="1" key="2">
    <citation type="submission" date="2025-08" db="UniProtKB">
        <authorList>
            <consortium name="Ensembl"/>
        </authorList>
    </citation>
    <scope>IDENTIFICATION</scope>
</reference>
<dbReference type="GeneTree" id="ENSGT00940000167556"/>
<dbReference type="PANTHER" id="PTHR46254:SF3">
    <property type="entry name" value="SECRETED PROTEIN"/>
    <property type="match status" value="1"/>
</dbReference>
<reference evidence="1 2" key="1">
    <citation type="submission" date="2008-02" db="EMBL/GenBank/DDBJ databases">
        <title>A 6x draft sequence assembly of the Pongo pygmaeus abelii genome.</title>
        <authorList>
            <person name="Wilson R.K."/>
            <person name="Mardis E."/>
        </authorList>
    </citation>
    <scope>NUCLEOTIDE SEQUENCE [LARGE SCALE GENOMIC DNA]</scope>
</reference>
<sequence length="331" mass="36127">MCAAEEQEKTAWSRGEREDSLGLYLTKSQNERRSMKDHEFIFSLGNHCAPASASVSPPPGLLGAPSMVTWGWAETSQKNTTCCNRAAQRGRATCRRGLLSTSKGQQVGGFQDSQPGSRDGIGLWGAFCPVPVTSTHLEQRMATQEVSTVTLLPSSRARLPGSVGVRRSLLPEGQISSPKCNIGRWSCISLSLSFFLDGVLLFVAQAGAQWRDLISLQSPPPRFKRFSFPSLPSSWATGVHHHAWLIFVFLGETEFLHFTQAGLGPLTSGDPPTLASLSAGRTVVSHRGWSCIFLVNINKRWQPSCKLPTALLSPHTQNSPLTRVLSRRPYG</sequence>